<proteinExistence type="predicted"/>
<dbReference type="AlphaFoldDB" id="A0A0E9UYL7"/>
<reference evidence="1" key="1">
    <citation type="submission" date="2014-11" db="EMBL/GenBank/DDBJ databases">
        <authorList>
            <person name="Amaro Gonzalez C."/>
        </authorList>
    </citation>
    <scope>NUCLEOTIDE SEQUENCE</scope>
</reference>
<dbReference type="EMBL" id="GBXM01037680">
    <property type="protein sequence ID" value="JAH70897.1"/>
    <property type="molecule type" value="Transcribed_RNA"/>
</dbReference>
<organism evidence="1">
    <name type="scientific">Anguilla anguilla</name>
    <name type="common">European freshwater eel</name>
    <name type="synonym">Muraena anguilla</name>
    <dbReference type="NCBI Taxonomy" id="7936"/>
    <lineage>
        <taxon>Eukaryota</taxon>
        <taxon>Metazoa</taxon>
        <taxon>Chordata</taxon>
        <taxon>Craniata</taxon>
        <taxon>Vertebrata</taxon>
        <taxon>Euteleostomi</taxon>
        <taxon>Actinopterygii</taxon>
        <taxon>Neopterygii</taxon>
        <taxon>Teleostei</taxon>
        <taxon>Anguilliformes</taxon>
        <taxon>Anguillidae</taxon>
        <taxon>Anguilla</taxon>
    </lineage>
</organism>
<protein>
    <submittedName>
        <fullName evidence="1">Uncharacterized protein</fullName>
    </submittedName>
</protein>
<reference evidence="1" key="2">
    <citation type="journal article" date="2015" name="Fish Shellfish Immunol.">
        <title>Early steps in the European eel (Anguilla anguilla)-Vibrio vulnificus interaction in the gills: Role of the RtxA13 toxin.</title>
        <authorList>
            <person name="Callol A."/>
            <person name="Pajuelo D."/>
            <person name="Ebbesson L."/>
            <person name="Teles M."/>
            <person name="MacKenzie S."/>
            <person name="Amaro C."/>
        </authorList>
    </citation>
    <scope>NUCLEOTIDE SEQUENCE</scope>
</reference>
<sequence>MNPAVLMDCNVKCYSKNTV</sequence>
<name>A0A0E9UYL7_ANGAN</name>
<evidence type="ECO:0000313" key="1">
    <source>
        <dbReference type="EMBL" id="JAH70897.1"/>
    </source>
</evidence>
<accession>A0A0E9UYL7</accession>